<comment type="similarity">
    <text evidence="2">Belongs to the MCU (TC 1.A.77) family.</text>
</comment>
<evidence type="ECO:0000256" key="3">
    <source>
        <dbReference type="ARBA" id="ARBA00022448"/>
    </source>
</evidence>
<reference evidence="11" key="1">
    <citation type="journal article" date="2013" name="Nature">
        <title>Draft genome of the wheat A-genome progenitor Triticum urartu.</title>
        <authorList>
            <person name="Ling H.Q."/>
            <person name="Zhao S."/>
            <person name="Liu D."/>
            <person name="Wang J."/>
            <person name="Sun H."/>
            <person name="Zhang C."/>
            <person name="Fan H."/>
            <person name="Li D."/>
            <person name="Dong L."/>
            <person name="Tao Y."/>
            <person name="Gao C."/>
            <person name="Wu H."/>
            <person name="Li Y."/>
            <person name="Cui Y."/>
            <person name="Guo X."/>
            <person name="Zheng S."/>
            <person name="Wang B."/>
            <person name="Yu K."/>
            <person name="Liang Q."/>
            <person name="Yang W."/>
            <person name="Lou X."/>
            <person name="Chen J."/>
            <person name="Feng M."/>
            <person name="Jian J."/>
            <person name="Zhang X."/>
            <person name="Luo G."/>
            <person name="Jiang Y."/>
            <person name="Liu J."/>
            <person name="Wang Z."/>
            <person name="Sha Y."/>
            <person name="Zhang B."/>
            <person name="Wu H."/>
            <person name="Tang D."/>
            <person name="Shen Q."/>
            <person name="Xue P."/>
            <person name="Zou S."/>
            <person name="Wang X."/>
            <person name="Liu X."/>
            <person name="Wang F."/>
            <person name="Yang Y."/>
            <person name="An X."/>
            <person name="Dong Z."/>
            <person name="Zhang K."/>
            <person name="Zhang X."/>
            <person name="Luo M.C."/>
            <person name="Dvorak J."/>
            <person name="Tong Y."/>
            <person name="Wang J."/>
            <person name="Yang H."/>
            <person name="Li Z."/>
            <person name="Wang D."/>
            <person name="Zhang A."/>
            <person name="Wang J."/>
        </authorList>
    </citation>
    <scope>NUCLEOTIDE SEQUENCE</scope>
</reference>
<keyword evidence="6" id="KW-0106">Calcium</keyword>
<evidence type="ECO:0000256" key="5">
    <source>
        <dbReference type="ARBA" id="ARBA00022692"/>
    </source>
</evidence>
<evidence type="ECO:0000259" key="10">
    <source>
        <dbReference type="Pfam" id="PF04678"/>
    </source>
</evidence>
<dbReference type="EMBL" id="KD169230">
    <property type="protein sequence ID" value="EMS55569.1"/>
    <property type="molecule type" value="Genomic_DNA"/>
</dbReference>
<keyword evidence="9" id="KW-0472">Membrane</keyword>
<dbReference type="OMA" id="HCTSANI"/>
<dbReference type="InterPro" id="IPR006769">
    <property type="entry name" value="MCU_C"/>
</dbReference>
<keyword evidence="4" id="KW-0109">Calcium transport</keyword>
<dbReference type="eggNOG" id="KOG2966">
    <property type="taxonomic scope" value="Eukaryota"/>
</dbReference>
<dbReference type="InterPro" id="IPR039055">
    <property type="entry name" value="MCU_fam"/>
</dbReference>
<dbReference type="STRING" id="4572.M8A573"/>
<dbReference type="PROSITE" id="PS51257">
    <property type="entry name" value="PROKAR_LIPOPROTEIN"/>
    <property type="match status" value="1"/>
</dbReference>
<sequence>MWRAAASRLLIPRPSSPAGATAACTVWNLRRLTPLRPEPRPAEAEFTPAEARRMVRLVGLEVLKRRLRSREDVVVPYAEFLDAPEPRPAEAEFTPAEARRMVRLVGLEVLKRRLRSREDVVVPYAEFLDACVDTGAAPTRRQAEALAGAMDQSGSVVLFRGMVYLHPEKIVDLVRSAVPPVLEIENDARREEFELLKKKKGEIDRQACKQVRRILWSGFWFVQATVGLCFRFTFWEFTWDVVAPITFFVAGAHLLSGYAYFLITSRNLSYRTYMERLFKLRRRRLCTKYGFDMEKCLEMERHMRCPLGGDYSQGTATKAIFGEIERRMQDEVISHGEPLGALMESGLVPTEAEALVQKMDEMSLVLLVRGKTYLNHKKIADLIRRAMPFALAPEDDVRKDEFRQLQTRMQEINGMAHRHAVRILCFGFASFILQFALFFHLTFWEFSWSIMEPLAYFLAGLQLIFCYGYFLRTASNPTLQDFKRRLFLARRRKLCAKLSFDMDRYLNLQKHSRVPPEGDY</sequence>
<feature type="domain" description="Calcium uniporter protein C-terminal" evidence="10">
    <location>
        <begin position="142"/>
        <end position="295"/>
    </location>
</feature>
<evidence type="ECO:0000256" key="8">
    <source>
        <dbReference type="ARBA" id="ARBA00023065"/>
    </source>
</evidence>
<dbReference type="GO" id="GO:0036444">
    <property type="term" value="P:calcium import into the mitochondrion"/>
    <property type="evidence" value="ECO:0007669"/>
    <property type="project" value="TreeGrafter"/>
</dbReference>
<feature type="domain" description="Calcium uniporter protein C-terminal" evidence="10">
    <location>
        <begin position="375"/>
        <end position="507"/>
    </location>
</feature>
<accession>M8A573</accession>
<evidence type="ECO:0000256" key="2">
    <source>
        <dbReference type="ARBA" id="ARBA00005653"/>
    </source>
</evidence>
<gene>
    <name evidence="11" type="ORF">TRIUR3_31769</name>
</gene>
<name>M8A573_TRIUA</name>
<evidence type="ECO:0000256" key="6">
    <source>
        <dbReference type="ARBA" id="ARBA00022837"/>
    </source>
</evidence>
<evidence type="ECO:0000256" key="1">
    <source>
        <dbReference type="ARBA" id="ARBA00004141"/>
    </source>
</evidence>
<dbReference type="GO" id="GO:0051560">
    <property type="term" value="P:mitochondrial calcium ion homeostasis"/>
    <property type="evidence" value="ECO:0007669"/>
    <property type="project" value="InterPro"/>
</dbReference>
<dbReference type="PANTHER" id="PTHR13462:SF47">
    <property type="entry name" value="CALCIUM UNIPORTER PROTEIN"/>
    <property type="match status" value="1"/>
</dbReference>
<evidence type="ECO:0000313" key="11">
    <source>
        <dbReference type="EMBL" id="EMS55569.1"/>
    </source>
</evidence>
<organism evidence="11">
    <name type="scientific">Triticum urartu</name>
    <name type="common">Red wild einkorn</name>
    <name type="synonym">Crithodium urartu</name>
    <dbReference type="NCBI Taxonomy" id="4572"/>
    <lineage>
        <taxon>Eukaryota</taxon>
        <taxon>Viridiplantae</taxon>
        <taxon>Streptophyta</taxon>
        <taxon>Embryophyta</taxon>
        <taxon>Tracheophyta</taxon>
        <taxon>Spermatophyta</taxon>
        <taxon>Magnoliopsida</taxon>
        <taxon>Liliopsida</taxon>
        <taxon>Poales</taxon>
        <taxon>Poaceae</taxon>
        <taxon>BOP clade</taxon>
        <taxon>Pooideae</taxon>
        <taxon>Triticodae</taxon>
        <taxon>Triticeae</taxon>
        <taxon>Triticinae</taxon>
        <taxon>Triticum</taxon>
    </lineage>
</organism>
<proteinExistence type="inferred from homology"/>
<keyword evidence="3" id="KW-0813">Transport</keyword>
<dbReference type="AlphaFoldDB" id="M8A573"/>
<keyword evidence="5" id="KW-0812">Transmembrane</keyword>
<dbReference type="GO" id="GO:0015292">
    <property type="term" value="F:uniporter activity"/>
    <property type="evidence" value="ECO:0007669"/>
    <property type="project" value="TreeGrafter"/>
</dbReference>
<dbReference type="PANTHER" id="PTHR13462">
    <property type="entry name" value="CALCIUM UNIPORTER PROTEIN, MITOCHONDRIAL"/>
    <property type="match status" value="1"/>
</dbReference>
<dbReference type="GO" id="GO:1990246">
    <property type="term" value="C:uniplex complex"/>
    <property type="evidence" value="ECO:0007669"/>
    <property type="project" value="TreeGrafter"/>
</dbReference>
<dbReference type="GO" id="GO:0005262">
    <property type="term" value="F:calcium channel activity"/>
    <property type="evidence" value="ECO:0007669"/>
    <property type="project" value="TreeGrafter"/>
</dbReference>
<evidence type="ECO:0000256" key="4">
    <source>
        <dbReference type="ARBA" id="ARBA00022568"/>
    </source>
</evidence>
<dbReference type="Pfam" id="PF04678">
    <property type="entry name" value="MCU"/>
    <property type="match status" value="2"/>
</dbReference>
<comment type="subcellular location">
    <subcellularLocation>
        <location evidence="1">Membrane</location>
        <topology evidence="1">Multi-pass membrane protein</topology>
    </subcellularLocation>
</comment>
<evidence type="ECO:0000256" key="9">
    <source>
        <dbReference type="ARBA" id="ARBA00023136"/>
    </source>
</evidence>
<keyword evidence="8" id="KW-0406">Ion transport</keyword>
<keyword evidence="7" id="KW-1133">Transmembrane helix</keyword>
<evidence type="ECO:0000256" key="7">
    <source>
        <dbReference type="ARBA" id="ARBA00022989"/>
    </source>
</evidence>
<protein>
    <recommendedName>
        <fullName evidence="10">Calcium uniporter protein C-terminal domain-containing protein</fullName>
    </recommendedName>
</protein>